<organism evidence="12 13">
    <name type="scientific">Pelusios castaneus</name>
    <name type="common">West African mud turtle</name>
    <dbReference type="NCBI Taxonomy" id="367368"/>
    <lineage>
        <taxon>Eukaryota</taxon>
        <taxon>Metazoa</taxon>
        <taxon>Chordata</taxon>
        <taxon>Craniata</taxon>
        <taxon>Vertebrata</taxon>
        <taxon>Euteleostomi</taxon>
        <taxon>Archelosauria</taxon>
        <taxon>Testudinata</taxon>
        <taxon>Testudines</taxon>
        <taxon>Pleurodira</taxon>
        <taxon>Pelomedusidae</taxon>
        <taxon>Pelusios</taxon>
    </lineage>
</organism>
<evidence type="ECO:0000256" key="3">
    <source>
        <dbReference type="ARBA" id="ARBA00018935"/>
    </source>
</evidence>
<dbReference type="Gene3D" id="3.10.20.90">
    <property type="entry name" value="Phosphatidylinositol 3-kinase Catalytic Subunit, Chain A, domain 1"/>
    <property type="match status" value="1"/>
</dbReference>
<evidence type="ECO:0000313" key="12">
    <source>
        <dbReference type="Ensembl" id="ENSPCEP00000016858.1"/>
    </source>
</evidence>
<evidence type="ECO:0000256" key="2">
    <source>
        <dbReference type="ARBA" id="ARBA00012759"/>
    </source>
</evidence>
<dbReference type="FunFam" id="3.10.20.90:FF:000096">
    <property type="entry name" value="Ubiquitin thioesterase OTU1"/>
    <property type="match status" value="1"/>
</dbReference>
<keyword evidence="9" id="KW-0788">Thiol protease</keyword>
<evidence type="ECO:0000256" key="10">
    <source>
        <dbReference type="ARBA" id="ARBA00022833"/>
    </source>
</evidence>
<keyword evidence="13" id="KW-1185">Reference proteome</keyword>
<keyword evidence="4" id="KW-0645">Protease</keyword>
<feature type="compositionally biased region" description="Basic and acidic residues" evidence="11">
    <location>
        <begin position="336"/>
        <end position="368"/>
    </location>
</feature>
<evidence type="ECO:0000256" key="5">
    <source>
        <dbReference type="ARBA" id="ARBA00022723"/>
    </source>
</evidence>
<feature type="region of interest" description="Disordered" evidence="11">
    <location>
        <begin position="147"/>
        <end position="214"/>
    </location>
</feature>
<dbReference type="Pfam" id="PF15385">
    <property type="entry name" value="SARG"/>
    <property type="match status" value="2"/>
</dbReference>
<keyword evidence="5" id="KW-0479">Metal-binding</keyword>
<keyword evidence="8" id="KW-0378">Hydrolase</keyword>
<feature type="compositionally biased region" description="Low complexity" evidence="11">
    <location>
        <begin position="205"/>
        <end position="214"/>
    </location>
</feature>
<accession>A0A8C8S6L3</accession>
<evidence type="ECO:0000256" key="11">
    <source>
        <dbReference type="SAM" id="MobiDB-lite"/>
    </source>
</evidence>
<feature type="compositionally biased region" description="Polar residues" evidence="11">
    <location>
        <begin position="266"/>
        <end position="275"/>
    </location>
</feature>
<protein>
    <recommendedName>
        <fullName evidence="3">Ubiquitin thioesterase OTU1</fullName>
        <ecNumber evidence="2">3.4.19.12</ecNumber>
    </recommendedName>
</protein>
<evidence type="ECO:0000313" key="13">
    <source>
        <dbReference type="Proteomes" id="UP000694393"/>
    </source>
</evidence>
<evidence type="ECO:0000256" key="9">
    <source>
        <dbReference type="ARBA" id="ARBA00022807"/>
    </source>
</evidence>
<dbReference type="GO" id="GO:0004843">
    <property type="term" value="F:cysteine-type deubiquitinase activity"/>
    <property type="evidence" value="ECO:0007669"/>
    <property type="project" value="UniProtKB-EC"/>
</dbReference>
<reference evidence="12" key="2">
    <citation type="submission" date="2025-09" db="UniProtKB">
        <authorList>
            <consortium name="Ensembl"/>
        </authorList>
    </citation>
    <scope>IDENTIFICATION</scope>
</reference>
<dbReference type="AlphaFoldDB" id="A0A8C8S6L3"/>
<feature type="compositionally biased region" description="Basic and acidic residues" evidence="11">
    <location>
        <begin position="191"/>
        <end position="204"/>
    </location>
</feature>
<feature type="compositionally biased region" description="Polar residues" evidence="11">
    <location>
        <begin position="241"/>
        <end position="251"/>
    </location>
</feature>
<feature type="region of interest" description="Disordered" evidence="11">
    <location>
        <begin position="226"/>
        <end position="278"/>
    </location>
</feature>
<evidence type="ECO:0000256" key="6">
    <source>
        <dbReference type="ARBA" id="ARBA00022771"/>
    </source>
</evidence>
<dbReference type="GO" id="GO:0006508">
    <property type="term" value="P:proteolysis"/>
    <property type="evidence" value="ECO:0007669"/>
    <property type="project" value="UniProtKB-KW"/>
</dbReference>
<dbReference type="GO" id="GO:0005737">
    <property type="term" value="C:cytoplasm"/>
    <property type="evidence" value="ECO:0007669"/>
    <property type="project" value="TreeGrafter"/>
</dbReference>
<name>A0A8C8S6L3_9SAUR</name>
<dbReference type="Ensembl" id="ENSPCET00000017450.1">
    <property type="protein sequence ID" value="ENSPCEP00000016858.1"/>
    <property type="gene ID" value="ENSPCEG00000013255.1"/>
</dbReference>
<dbReference type="InterPro" id="IPR048857">
    <property type="entry name" value="OTU1_Ubl"/>
</dbReference>
<keyword evidence="10" id="KW-0862">Zinc</keyword>
<dbReference type="EC" id="3.4.19.12" evidence="2"/>
<evidence type="ECO:0000256" key="1">
    <source>
        <dbReference type="ARBA" id="ARBA00000707"/>
    </source>
</evidence>
<keyword evidence="7" id="KW-0833">Ubl conjugation pathway</keyword>
<dbReference type="Proteomes" id="UP000694393">
    <property type="component" value="Unplaced"/>
</dbReference>
<comment type="catalytic activity">
    <reaction evidence="1">
        <text>Thiol-dependent hydrolysis of ester, thioester, amide, peptide and isopeptide bonds formed by the C-terminal Gly of ubiquitin (a 76-residue protein attached to proteins as an intracellular targeting signal).</text>
        <dbReference type="EC" id="3.4.19.12"/>
    </reaction>
</comment>
<dbReference type="PANTHER" id="PTHR21555:SF0">
    <property type="entry name" value="SPECIFICALLY ANDROGEN-REGULATED GENE PROTEIN"/>
    <property type="match status" value="1"/>
</dbReference>
<feature type="compositionally biased region" description="Low complexity" evidence="11">
    <location>
        <begin position="417"/>
        <end position="429"/>
    </location>
</feature>
<dbReference type="GO" id="GO:0008270">
    <property type="term" value="F:zinc ion binding"/>
    <property type="evidence" value="ECO:0007669"/>
    <property type="project" value="UniProtKB-KW"/>
</dbReference>
<dbReference type="CDD" id="cd17059">
    <property type="entry name" value="Ubl_OTU1"/>
    <property type="match status" value="1"/>
</dbReference>
<keyword evidence="6" id="KW-0863">Zinc-finger</keyword>
<feature type="compositionally biased region" description="Basic and acidic residues" evidence="11">
    <location>
        <begin position="430"/>
        <end position="453"/>
    </location>
</feature>
<evidence type="ECO:0000256" key="8">
    <source>
        <dbReference type="ARBA" id="ARBA00022801"/>
    </source>
</evidence>
<feature type="region of interest" description="Disordered" evidence="11">
    <location>
        <begin position="327"/>
        <end position="501"/>
    </location>
</feature>
<dbReference type="InterPro" id="IPR026152">
    <property type="entry name" value="SARG"/>
</dbReference>
<proteinExistence type="predicted"/>
<evidence type="ECO:0000256" key="7">
    <source>
        <dbReference type="ARBA" id="ARBA00022786"/>
    </source>
</evidence>
<evidence type="ECO:0000256" key="4">
    <source>
        <dbReference type="ARBA" id="ARBA00022670"/>
    </source>
</evidence>
<reference evidence="12" key="1">
    <citation type="submission" date="2025-08" db="UniProtKB">
        <authorList>
            <consortium name="Ensembl"/>
        </authorList>
    </citation>
    <scope>IDENTIFICATION</scope>
</reference>
<sequence>MLRLRCKARSGSQPLPGLTAHSRLRELQADLAALTGVPAPAQRLLLGFPPRSLDLSDGERRLGELGIHSASVETTVRLPLEALSLVICDMPKEDLWLEAAGQYSGSWDSMVSTNSNRSDFSDNNYDYLSVEEKECLMFLEETIESLDTEGDSGVSADETDYAEHSNLPRTWPKRDVVPKNLDNGIPMESFGSRDDIEQKGEKRASLLSSSAPSSHYCSLPRYVNASSVQSTSKATDRVDGPTSTAQETGKSSWKMPKKKGTEDQSNKQPNASAQMKPSDLESVIIQPPEPFQDPTMVNNLPFLSKGSGNGSEEDLLPNDVEAKGKAYMESQNSASENKKILLKDEMKHWEKGRERASSLKGSQEKLASEDAALDSNVKPGPPTAPKPRKLPPYIILKSSNNHPVPLNLDPNHKRKMPSPSSPKFSSGDSSMEKVKLGHPVPEEQERARREALEKLGLLQDKGRESKVNVVRPPTAPKPKEVPALIPRAGSRDNLNSDDGVDVMANEKPVQQHAPSFNPAESAAPSLRQMIKSNSLERSGMSLSCAVQNMDSRLPGKTPIPDKMAPSFIRNNRARPASLGTGKDFVNLKAPKTDREELEKSDQRKSFPLQNFKLPRAACVSVKITPKGATDEHRREALKKLGLLKE</sequence>
<dbReference type="PANTHER" id="PTHR21555">
    <property type="entry name" value="SPECIFICALLY ANDROGEN-REGULATED GENE PROTEIN"/>
    <property type="match status" value="1"/>
</dbReference>